<dbReference type="InterPro" id="IPR051820">
    <property type="entry name" value="FAD-binding_MO"/>
</dbReference>
<dbReference type="EC" id="1.-.-.-" evidence="5"/>
<dbReference type="KEGG" id="mce:MCAN_37621"/>
<dbReference type="SUPFAM" id="SSF51905">
    <property type="entry name" value="FAD/NAD(P)-binding domain"/>
    <property type="match status" value="2"/>
</dbReference>
<evidence type="ECO:0000256" key="4">
    <source>
        <dbReference type="SAM" id="Phobius"/>
    </source>
</evidence>
<protein>
    <submittedName>
        <fullName evidence="5">Oxidoreductase</fullName>
        <ecNumber evidence="5">1.-.-.-</ecNumber>
    </submittedName>
</protein>
<keyword evidence="4" id="KW-0812">Transmembrane</keyword>
<dbReference type="Gene3D" id="3.50.50.60">
    <property type="entry name" value="FAD/NAD(P)-binding domain"/>
    <property type="match status" value="2"/>
</dbReference>
<comment type="similarity">
    <text evidence="2">Belongs to the FAD-binding monooxygenase family.</text>
</comment>
<organism evidence="5 6">
    <name type="scientific">Mycobacterium canettii (strain CIPT 140010059)</name>
    <dbReference type="NCBI Taxonomy" id="1048245"/>
    <lineage>
        <taxon>Bacteria</taxon>
        <taxon>Bacillati</taxon>
        <taxon>Actinomycetota</taxon>
        <taxon>Actinomycetes</taxon>
        <taxon>Mycobacteriales</taxon>
        <taxon>Mycobacteriaceae</taxon>
        <taxon>Mycobacterium</taxon>
        <taxon>Mycobacterium tuberculosis complex</taxon>
    </lineage>
</organism>
<dbReference type="PANTHER" id="PTHR43872:SF1">
    <property type="entry name" value="MONOOXYGENASE, PUTATIVE (AFU_ORTHOLOGUE AFUA_8G02570)-RELATED"/>
    <property type="match status" value="1"/>
</dbReference>
<name>A0AB72XQW0_MYCCP</name>
<feature type="transmembrane region" description="Helical" evidence="4">
    <location>
        <begin position="12"/>
        <end position="30"/>
    </location>
</feature>
<comment type="cofactor">
    <cofactor evidence="1">
        <name>FAD</name>
        <dbReference type="ChEBI" id="CHEBI:57692"/>
    </cofactor>
</comment>
<sequence>MHSEQSASIEHVDVLIVGAGISGTGAAYYLKTMQPAKTFAIVEARYPAIRSDSDLHTFSYEFKPWQHEKATASADAIMVHRGRSLAGGDRTLRHRRTRHHELRMVIIGSGATAVTLVPAMAQTAGAVTMPKLIGRDRAYAVTRRKDIAKQRLVWRLCQRYPRAARRLIRHLNAKQLAAGYPADEHFKPVYNPWDQRLCAVPDADMFKAIRDGRASVVTEAIDTFTENGIRLQSGRELAADISITATGLNLLAFGGINLSVDGVAVDVAEKVAFKGFLLSDVSNFAGPHGRTRAHHLLSAAARSHADPAAAGRRSPLADLKVLREGPVDDDHLRFTTSASASRLTVKRITRSTPWN</sequence>
<evidence type="ECO:0000256" key="1">
    <source>
        <dbReference type="ARBA" id="ARBA00001974"/>
    </source>
</evidence>
<dbReference type="Proteomes" id="UP000008896">
    <property type="component" value="Chromosome"/>
</dbReference>
<proteinExistence type="inferred from homology"/>
<keyword evidence="4" id="KW-0472">Membrane</keyword>
<gene>
    <name evidence="5" type="ordered locus">MCAN_37621</name>
</gene>
<dbReference type="AlphaFoldDB" id="A0AB72XQW0"/>
<dbReference type="InterPro" id="IPR036188">
    <property type="entry name" value="FAD/NAD-bd_sf"/>
</dbReference>
<reference evidence="5 6" key="1">
    <citation type="journal article" date="2012" name="PLoS Negl. Trop. Dis.">
        <title>The Genome of Mycobacterium Africanum West African 2 Reveals a Lineage-Specific Locus and Genome Erosion Common to the M. tuberculosis Complex.</title>
        <authorList>
            <person name="Bentley S.D."/>
            <person name="Comas I."/>
            <person name="Bryant J.M."/>
            <person name="Walker D."/>
            <person name="Smith N.H."/>
            <person name="Harris S.R."/>
            <person name="Thurston S."/>
            <person name="Gagneux S."/>
            <person name="Wood J."/>
            <person name="Antonio M."/>
            <person name="Quail M.A."/>
            <person name="Gehre F."/>
            <person name="Adegbola R.A."/>
            <person name="Parkhill J."/>
            <person name="de Jong B.C."/>
        </authorList>
    </citation>
    <scope>NUCLEOTIDE SEQUENCE [LARGE SCALE GENOMIC DNA]</scope>
    <source>
        <strain evidence="5 6">CIPT 140010059</strain>
    </source>
</reference>
<evidence type="ECO:0000256" key="2">
    <source>
        <dbReference type="ARBA" id="ARBA00010139"/>
    </source>
</evidence>
<dbReference type="GO" id="GO:0004497">
    <property type="term" value="F:monooxygenase activity"/>
    <property type="evidence" value="ECO:0007669"/>
    <property type="project" value="UniProtKB-KW"/>
</dbReference>
<evidence type="ECO:0000313" key="5">
    <source>
        <dbReference type="EMBL" id="CCC46093.1"/>
    </source>
</evidence>
<keyword evidence="3" id="KW-0503">Monooxygenase</keyword>
<feature type="transmembrane region" description="Helical" evidence="4">
    <location>
        <begin position="102"/>
        <end position="121"/>
    </location>
</feature>
<dbReference type="EMBL" id="HE572590">
    <property type="protein sequence ID" value="CCC46093.1"/>
    <property type="molecule type" value="Genomic_DNA"/>
</dbReference>
<evidence type="ECO:0000256" key="3">
    <source>
        <dbReference type="ARBA" id="ARBA00023033"/>
    </source>
</evidence>
<reference evidence="5 6" key="2">
    <citation type="journal article" date="2013" name="Nat. Genet.">
        <title>Genomic analysis of smooth tubercle bacilli provides insights into ancestry and pathoadaptation of Mycobacterium tuberculosis.</title>
        <authorList>
            <person name="Supply P."/>
            <person name="Marceau M."/>
            <person name="Mangenot S."/>
            <person name="Roche D."/>
            <person name="Rouanet C."/>
            <person name="Khanna V."/>
            <person name="Majlessi L."/>
            <person name="Criscuolo A."/>
            <person name="Tap J."/>
            <person name="Pawlik A."/>
            <person name="Fiette L."/>
            <person name="Orgeur M."/>
            <person name="Fabre M."/>
            <person name="Parmentier C."/>
            <person name="Frigui W."/>
            <person name="Simeone R."/>
            <person name="Boritsch E.C."/>
            <person name="Debrie A.S."/>
            <person name="Willery E."/>
            <person name="Walker D."/>
            <person name="Quail M.A."/>
            <person name="Ma L."/>
            <person name="Bouchier C."/>
            <person name="Salvignol G."/>
            <person name="Sayes F."/>
            <person name="Cascioferro A."/>
            <person name="Seemann T."/>
            <person name="Barbe V."/>
            <person name="Locht C."/>
            <person name="Gutierrez M.C."/>
            <person name="Leclerc C."/>
            <person name="Bentley S.D."/>
            <person name="Stinear T.P."/>
            <person name="Brisse S."/>
            <person name="Medigue C."/>
            <person name="Parkhill J."/>
            <person name="Cruveiller S."/>
            <person name="Brosch R."/>
        </authorList>
    </citation>
    <scope>NUCLEOTIDE SEQUENCE [LARGE SCALE GENOMIC DNA]</scope>
    <source>
        <strain evidence="5 6">CIPT 140010059</strain>
    </source>
</reference>
<keyword evidence="4" id="KW-1133">Transmembrane helix</keyword>
<keyword evidence="5" id="KW-0560">Oxidoreductase</keyword>
<dbReference type="PANTHER" id="PTHR43872">
    <property type="entry name" value="MONOOXYGENASE, PUTATIVE (AFU_ORTHOLOGUE AFUA_8G02570)-RELATED"/>
    <property type="match status" value="1"/>
</dbReference>
<evidence type="ECO:0000313" key="6">
    <source>
        <dbReference type="Proteomes" id="UP000008896"/>
    </source>
</evidence>
<accession>A0AB72XQW0</accession>